<feature type="non-terminal residue" evidence="2">
    <location>
        <position position="195"/>
    </location>
</feature>
<evidence type="ECO:0000256" key="1">
    <source>
        <dbReference type="SAM" id="MobiDB-lite"/>
    </source>
</evidence>
<evidence type="ECO:0000313" key="2">
    <source>
        <dbReference type="EMBL" id="MCI03076.1"/>
    </source>
</evidence>
<feature type="region of interest" description="Disordered" evidence="1">
    <location>
        <begin position="1"/>
        <end position="60"/>
    </location>
</feature>
<feature type="compositionally biased region" description="Basic and acidic residues" evidence="1">
    <location>
        <begin position="185"/>
        <end position="195"/>
    </location>
</feature>
<comment type="caution">
    <text evidence="2">The sequence shown here is derived from an EMBL/GenBank/DDBJ whole genome shotgun (WGS) entry which is preliminary data.</text>
</comment>
<proteinExistence type="predicted"/>
<feature type="compositionally biased region" description="Basic and acidic residues" evidence="1">
    <location>
        <begin position="94"/>
        <end position="106"/>
    </location>
</feature>
<organism evidence="2 3">
    <name type="scientific">Trifolium medium</name>
    <dbReference type="NCBI Taxonomy" id="97028"/>
    <lineage>
        <taxon>Eukaryota</taxon>
        <taxon>Viridiplantae</taxon>
        <taxon>Streptophyta</taxon>
        <taxon>Embryophyta</taxon>
        <taxon>Tracheophyta</taxon>
        <taxon>Spermatophyta</taxon>
        <taxon>Magnoliopsida</taxon>
        <taxon>eudicotyledons</taxon>
        <taxon>Gunneridae</taxon>
        <taxon>Pentapetalae</taxon>
        <taxon>rosids</taxon>
        <taxon>fabids</taxon>
        <taxon>Fabales</taxon>
        <taxon>Fabaceae</taxon>
        <taxon>Papilionoideae</taxon>
        <taxon>50 kb inversion clade</taxon>
        <taxon>NPAAA clade</taxon>
        <taxon>Hologalegina</taxon>
        <taxon>IRL clade</taxon>
        <taxon>Trifolieae</taxon>
        <taxon>Trifolium</taxon>
    </lineage>
</organism>
<evidence type="ECO:0000313" key="3">
    <source>
        <dbReference type="Proteomes" id="UP000265520"/>
    </source>
</evidence>
<feature type="compositionally biased region" description="Polar residues" evidence="1">
    <location>
        <begin position="111"/>
        <end position="121"/>
    </location>
</feature>
<reference evidence="2 3" key="1">
    <citation type="journal article" date="2018" name="Front. Plant Sci.">
        <title>Red Clover (Trifolium pratense) and Zigzag Clover (T. medium) - A Picture of Genomic Similarities and Differences.</title>
        <authorList>
            <person name="Dluhosova J."/>
            <person name="Istvanek J."/>
            <person name="Nedelnik J."/>
            <person name="Repkova J."/>
        </authorList>
    </citation>
    <scope>NUCLEOTIDE SEQUENCE [LARGE SCALE GENOMIC DNA]</scope>
    <source>
        <strain evidence="3">cv. 10/8</strain>
        <tissue evidence="2">Leaf</tissue>
    </source>
</reference>
<protein>
    <submittedName>
        <fullName evidence="2">Uncharacterized protein</fullName>
    </submittedName>
</protein>
<dbReference type="EMBL" id="LXQA010051129">
    <property type="protein sequence ID" value="MCI03076.1"/>
    <property type="molecule type" value="Genomic_DNA"/>
</dbReference>
<feature type="region of interest" description="Disordered" evidence="1">
    <location>
        <begin position="164"/>
        <end position="195"/>
    </location>
</feature>
<dbReference type="Proteomes" id="UP000265520">
    <property type="component" value="Unassembled WGS sequence"/>
</dbReference>
<feature type="compositionally biased region" description="Polar residues" evidence="1">
    <location>
        <begin position="171"/>
        <end position="184"/>
    </location>
</feature>
<feature type="compositionally biased region" description="Basic and acidic residues" evidence="1">
    <location>
        <begin position="1"/>
        <end position="18"/>
    </location>
</feature>
<sequence length="195" mass="21724">GKRFETVDSKPSLGERRTSSLGLKDGSKSNGGLVPISRDKTLPQAKEKENGVYKASLAKQKSSTNDKIVLKSKIDSETGGRDIVGISDRQINKRLGEGKTSEKEKYGVSSAKITNNVQNRSNYEDDVKDVPSKRLKIDTVPTKLSSDKFPDRQINKRLRESKAYEEEKYGVSSSKISNNVQNRRSYVDNDVKEVP</sequence>
<feature type="compositionally biased region" description="Basic and acidic residues" evidence="1">
    <location>
        <begin position="37"/>
        <end position="51"/>
    </location>
</feature>
<keyword evidence="3" id="KW-1185">Reference proteome</keyword>
<feature type="non-terminal residue" evidence="2">
    <location>
        <position position="1"/>
    </location>
</feature>
<feature type="region of interest" description="Disordered" evidence="1">
    <location>
        <begin position="94"/>
        <end position="129"/>
    </location>
</feature>
<name>A0A392NVD6_9FABA</name>
<dbReference type="AlphaFoldDB" id="A0A392NVD6"/>
<accession>A0A392NVD6</accession>